<organism evidence="1 2">
    <name type="scientific">Pieris macdunnoughi</name>
    <dbReference type="NCBI Taxonomy" id="345717"/>
    <lineage>
        <taxon>Eukaryota</taxon>
        <taxon>Metazoa</taxon>
        <taxon>Ecdysozoa</taxon>
        <taxon>Arthropoda</taxon>
        <taxon>Hexapoda</taxon>
        <taxon>Insecta</taxon>
        <taxon>Pterygota</taxon>
        <taxon>Neoptera</taxon>
        <taxon>Endopterygota</taxon>
        <taxon>Lepidoptera</taxon>
        <taxon>Glossata</taxon>
        <taxon>Ditrysia</taxon>
        <taxon>Papilionoidea</taxon>
        <taxon>Pieridae</taxon>
        <taxon>Pierinae</taxon>
        <taxon>Pieris</taxon>
    </lineage>
</organism>
<evidence type="ECO:0000313" key="1">
    <source>
        <dbReference type="EMBL" id="CAF4861998.1"/>
    </source>
</evidence>
<keyword evidence="2" id="KW-1185">Reference proteome</keyword>
<accession>A0A821SR18</accession>
<sequence>MAISSPPAWLAETSASPAYSMSACSCAFPSSSPHLTVIASKPRWTTTLIDSLAATTVQTWDHTLCWGKTFLQINDKTQLI</sequence>
<protein>
    <submittedName>
        <fullName evidence="1">Uncharacterized protein</fullName>
    </submittedName>
</protein>
<reference evidence="1" key="1">
    <citation type="submission" date="2021-02" db="EMBL/GenBank/DDBJ databases">
        <authorList>
            <person name="Steward A R."/>
        </authorList>
    </citation>
    <scope>NUCLEOTIDE SEQUENCE</scope>
</reference>
<proteinExistence type="predicted"/>
<dbReference type="Proteomes" id="UP000663880">
    <property type="component" value="Unassembled WGS sequence"/>
</dbReference>
<comment type="caution">
    <text evidence="1">The sequence shown here is derived from an EMBL/GenBank/DDBJ whole genome shotgun (WGS) entry which is preliminary data.</text>
</comment>
<evidence type="ECO:0000313" key="2">
    <source>
        <dbReference type="Proteomes" id="UP000663880"/>
    </source>
</evidence>
<gene>
    <name evidence="1" type="ORF">PMACD_LOCUS7993</name>
</gene>
<dbReference type="EMBL" id="CAJOBZ010000020">
    <property type="protein sequence ID" value="CAF4861998.1"/>
    <property type="molecule type" value="Genomic_DNA"/>
</dbReference>
<dbReference type="AlphaFoldDB" id="A0A821SR18"/>
<name>A0A821SR18_9NEOP</name>